<dbReference type="Proteomes" id="UP000256519">
    <property type="component" value="Unassembled WGS sequence"/>
</dbReference>
<keyword evidence="1" id="KW-1133">Transmembrane helix</keyword>
<keyword evidence="1" id="KW-0472">Membrane</keyword>
<evidence type="ECO:0000313" key="2">
    <source>
        <dbReference type="EMBL" id="RDZ18031.1"/>
    </source>
</evidence>
<dbReference type="EMBL" id="PQWM01000006">
    <property type="protein sequence ID" value="RDZ18031.1"/>
    <property type="molecule type" value="Genomic_DNA"/>
</dbReference>
<accession>A0A3D8X8X0</accession>
<name>A0A3D8X8X0_PRIMG</name>
<organism evidence="2 3">
    <name type="scientific">Priestia megaterium</name>
    <name type="common">Bacillus megaterium</name>
    <dbReference type="NCBI Taxonomy" id="1404"/>
    <lineage>
        <taxon>Bacteria</taxon>
        <taxon>Bacillati</taxon>
        <taxon>Bacillota</taxon>
        <taxon>Bacilli</taxon>
        <taxon>Bacillales</taxon>
        <taxon>Bacillaceae</taxon>
        <taxon>Priestia</taxon>
    </lineage>
</organism>
<sequence length="63" mass="6687">MKFMLAVLLIIFGSILVGLTSNSLGAIGNNILHLAGIGCLIAAIFIAKGTKDTKNRRKKECDV</sequence>
<proteinExistence type="predicted"/>
<reference evidence="2 3" key="1">
    <citation type="journal article" date="2018" name="Appl. Environ. Microbiol.">
        <title>Antimicrobial susceptibility testing and tentative epidemiological cut-off values of five Bacillus species relevant for use as animal feed additives or for plant protection.</title>
        <authorList>
            <person name="Agerso Y."/>
            <person name="Stuer-Lauridsen B."/>
            <person name="Bjerre K."/>
            <person name="Jensen M.G."/>
            <person name="Johansen E."/>
            <person name="Bennedsen M."/>
            <person name="Brockmann E."/>
            <person name="Nielsen B."/>
        </authorList>
    </citation>
    <scope>NUCLEOTIDE SEQUENCE [LARGE SCALE GENOMIC DNA]</scope>
    <source>
        <strain evidence="2 3">CHCC20162</strain>
    </source>
</reference>
<evidence type="ECO:0000313" key="3">
    <source>
        <dbReference type="Proteomes" id="UP000256519"/>
    </source>
</evidence>
<dbReference type="RefSeq" id="WP_116072093.1">
    <property type="nucleotide sequence ID" value="NZ_PQWM01000006.1"/>
</dbReference>
<protein>
    <submittedName>
        <fullName evidence="2">Uncharacterized protein</fullName>
    </submittedName>
</protein>
<comment type="caution">
    <text evidence="2">The sequence shown here is derived from an EMBL/GenBank/DDBJ whole genome shotgun (WGS) entry which is preliminary data.</text>
</comment>
<dbReference type="AlphaFoldDB" id="A0A3D8X8X0"/>
<keyword evidence="1" id="KW-0812">Transmembrane</keyword>
<feature type="transmembrane region" description="Helical" evidence="1">
    <location>
        <begin position="31"/>
        <end position="49"/>
    </location>
</feature>
<gene>
    <name evidence="2" type="ORF">C3744_03890</name>
</gene>
<evidence type="ECO:0000256" key="1">
    <source>
        <dbReference type="SAM" id="Phobius"/>
    </source>
</evidence>